<evidence type="ECO:0000259" key="1">
    <source>
        <dbReference type="Pfam" id="PF02657"/>
    </source>
</evidence>
<feature type="domain" description="Fe-S metabolism associated" evidence="1">
    <location>
        <begin position="20"/>
        <end position="145"/>
    </location>
</feature>
<proteinExistence type="predicted"/>
<organism evidence="2 3">
    <name type="scientific">Candidatus Thermofonsia Clade 3 bacterium</name>
    <dbReference type="NCBI Taxonomy" id="2364212"/>
    <lineage>
        <taxon>Bacteria</taxon>
        <taxon>Bacillati</taxon>
        <taxon>Chloroflexota</taxon>
        <taxon>Candidatus Thermofontia</taxon>
        <taxon>Candidatus Thermofonsia Clade 3</taxon>
    </lineage>
</organism>
<accession>A0A2M8QGA7</accession>
<dbReference type="SUPFAM" id="SSF82649">
    <property type="entry name" value="SufE/NifU"/>
    <property type="match status" value="1"/>
</dbReference>
<dbReference type="EMBL" id="PGTN01000006">
    <property type="protein sequence ID" value="PJF48804.1"/>
    <property type="molecule type" value="Genomic_DNA"/>
</dbReference>
<comment type="caution">
    <text evidence="2">The sequence shown here is derived from an EMBL/GenBank/DDBJ whole genome shotgun (WGS) entry which is preliminary data.</text>
</comment>
<evidence type="ECO:0000313" key="3">
    <source>
        <dbReference type="Proteomes" id="UP000230790"/>
    </source>
</evidence>
<dbReference type="AlphaFoldDB" id="A0A2M8QGA7"/>
<protein>
    <recommendedName>
        <fullName evidence="1">Fe-S metabolism associated domain-containing protein</fullName>
    </recommendedName>
</protein>
<dbReference type="Proteomes" id="UP000230790">
    <property type="component" value="Unassembled WGS sequence"/>
</dbReference>
<gene>
    <name evidence="2" type="ORF">CUN48_01790</name>
</gene>
<dbReference type="Pfam" id="PF02657">
    <property type="entry name" value="SufE"/>
    <property type="match status" value="1"/>
</dbReference>
<name>A0A2M8QGA7_9CHLR</name>
<dbReference type="InterPro" id="IPR003808">
    <property type="entry name" value="Fe-S_metab-assoc_dom"/>
</dbReference>
<evidence type="ECO:0000313" key="2">
    <source>
        <dbReference type="EMBL" id="PJF48804.1"/>
    </source>
</evidence>
<dbReference type="Gene3D" id="3.90.1010.10">
    <property type="match status" value="1"/>
</dbReference>
<reference evidence="2 3" key="1">
    <citation type="submission" date="2017-11" db="EMBL/GenBank/DDBJ databases">
        <title>Evolution of Phototrophy in the Chloroflexi Phylum Driven by Horizontal Gene Transfer.</title>
        <authorList>
            <person name="Ward L.M."/>
            <person name="Hemp J."/>
            <person name="Shih P.M."/>
            <person name="Mcglynn S.E."/>
            <person name="Fischer W."/>
        </authorList>
    </citation>
    <scope>NUCLEOTIDE SEQUENCE [LARGE SCALE GENOMIC DNA]</scope>
    <source>
        <strain evidence="2">JP3_7</strain>
    </source>
</reference>
<sequence>MADLSRYPEKLREVLEIFAANPGERNHMLIEYSDQFQGVPERIAKRPYPQSNQVPHCESDSYVFVEPIGDSAGGPPRLKFYFAVENPFGVSARALSAILDSTISGLPADEIANMPIEDIVPTLFGKNISMGKGQGLLSIAAVVKRLAQRYTTPHVA</sequence>